<evidence type="ECO:0000313" key="3">
    <source>
        <dbReference type="Proteomes" id="UP001320876"/>
    </source>
</evidence>
<dbReference type="Proteomes" id="UP001320876">
    <property type="component" value="Unassembled WGS sequence"/>
</dbReference>
<keyword evidence="3" id="KW-1185">Reference proteome</keyword>
<dbReference type="RefSeq" id="WP_264487884.1">
    <property type="nucleotide sequence ID" value="NZ_JAPDDT010000005.1"/>
</dbReference>
<reference evidence="2 3" key="1">
    <citation type="submission" date="2022-10" db="EMBL/GenBank/DDBJ databases">
        <title>Luteolibacter arcticus strain CCTCC AB 2014275, whole genome shotgun sequencing project.</title>
        <authorList>
            <person name="Zhao G."/>
            <person name="Shen L."/>
        </authorList>
    </citation>
    <scope>NUCLEOTIDE SEQUENCE [LARGE SCALE GENOMIC DNA]</scope>
    <source>
        <strain evidence="2 3">CCTCC AB 2014275</strain>
    </source>
</reference>
<protein>
    <submittedName>
        <fullName evidence="2">Uncharacterized protein</fullName>
    </submittedName>
</protein>
<dbReference type="EMBL" id="JAPDDT010000005">
    <property type="protein sequence ID" value="MCW1923776.1"/>
    <property type="molecule type" value="Genomic_DNA"/>
</dbReference>
<organism evidence="2 3">
    <name type="scientific">Luteolibacter arcticus</name>
    <dbReference type="NCBI Taxonomy" id="1581411"/>
    <lineage>
        <taxon>Bacteria</taxon>
        <taxon>Pseudomonadati</taxon>
        <taxon>Verrucomicrobiota</taxon>
        <taxon>Verrucomicrobiia</taxon>
        <taxon>Verrucomicrobiales</taxon>
        <taxon>Verrucomicrobiaceae</taxon>
        <taxon>Luteolibacter</taxon>
    </lineage>
</organism>
<feature type="region of interest" description="Disordered" evidence="1">
    <location>
        <begin position="59"/>
        <end position="113"/>
    </location>
</feature>
<gene>
    <name evidence="2" type="ORF">OKA05_14510</name>
</gene>
<comment type="caution">
    <text evidence="2">The sequence shown here is derived from an EMBL/GenBank/DDBJ whole genome shotgun (WGS) entry which is preliminary data.</text>
</comment>
<proteinExistence type="predicted"/>
<feature type="compositionally biased region" description="Basic and acidic residues" evidence="1">
    <location>
        <begin position="82"/>
        <end position="104"/>
    </location>
</feature>
<accession>A0ABT3GJV5</accession>
<name>A0ABT3GJV5_9BACT</name>
<sequence length="113" mass="11848">MRHLVLLLALPAQAEQPEVLNPQYFPVTGQIHALVAKKGDSPAVAAEMKAYTEKVPRANDGTFDLVPVPGGEFTIGSPSTEAGRKDNDEGARREGDAPAMEHRPGTAGVSCAG</sequence>
<evidence type="ECO:0000313" key="2">
    <source>
        <dbReference type="EMBL" id="MCW1923776.1"/>
    </source>
</evidence>
<evidence type="ECO:0000256" key="1">
    <source>
        <dbReference type="SAM" id="MobiDB-lite"/>
    </source>
</evidence>